<protein>
    <recommendedName>
        <fullName evidence="3">Transposase</fullName>
    </recommendedName>
</protein>
<evidence type="ECO:0008006" key="3">
    <source>
        <dbReference type="Google" id="ProtNLM"/>
    </source>
</evidence>
<dbReference type="EMBL" id="JAVREX010000002">
    <property type="protein sequence ID" value="MDT0427272.1"/>
    <property type="molecule type" value="Genomic_DNA"/>
</dbReference>
<evidence type="ECO:0000313" key="2">
    <source>
        <dbReference type="Proteomes" id="UP001183777"/>
    </source>
</evidence>
<sequence>MYRQALDGVAKGWSTKQTIADIGRVELTWQMCWVPRMCEQQRCRFRDTPRRRTHV</sequence>
<gene>
    <name evidence="1" type="ORF">RM649_06395</name>
</gene>
<keyword evidence="2" id="KW-1185">Reference proteome</keyword>
<name>A0ABU2REH6_9ACTN</name>
<comment type="caution">
    <text evidence="1">The sequence shown here is derived from an EMBL/GenBank/DDBJ whole genome shotgun (WGS) entry which is preliminary data.</text>
</comment>
<evidence type="ECO:0000313" key="1">
    <source>
        <dbReference type="EMBL" id="MDT0427272.1"/>
    </source>
</evidence>
<dbReference type="RefSeq" id="WP_153176674.1">
    <property type="nucleotide sequence ID" value="NZ_JAVREX010000002.1"/>
</dbReference>
<reference evidence="2" key="1">
    <citation type="submission" date="2023-07" db="EMBL/GenBank/DDBJ databases">
        <title>30 novel species of actinomycetes from the DSMZ collection.</title>
        <authorList>
            <person name="Nouioui I."/>
        </authorList>
    </citation>
    <scope>NUCLEOTIDE SEQUENCE [LARGE SCALE GENOMIC DNA]</scope>
    <source>
        <strain evidence="2">DSM 41770</strain>
    </source>
</reference>
<proteinExistence type="predicted"/>
<organism evidence="1 2">
    <name type="scientific">Streptomyces salyersiae</name>
    <dbReference type="NCBI Taxonomy" id="3075530"/>
    <lineage>
        <taxon>Bacteria</taxon>
        <taxon>Bacillati</taxon>
        <taxon>Actinomycetota</taxon>
        <taxon>Actinomycetes</taxon>
        <taxon>Kitasatosporales</taxon>
        <taxon>Streptomycetaceae</taxon>
        <taxon>Streptomyces</taxon>
    </lineage>
</organism>
<dbReference type="Proteomes" id="UP001183777">
    <property type="component" value="Unassembled WGS sequence"/>
</dbReference>
<accession>A0ABU2REH6</accession>